<reference evidence="1 2" key="2">
    <citation type="journal article" date="2022" name="Mol. Ecol. Resour.">
        <title>The genomes of chicory, endive, great burdock and yacon provide insights into Asteraceae paleo-polyploidization history and plant inulin production.</title>
        <authorList>
            <person name="Fan W."/>
            <person name="Wang S."/>
            <person name="Wang H."/>
            <person name="Wang A."/>
            <person name="Jiang F."/>
            <person name="Liu H."/>
            <person name="Zhao H."/>
            <person name="Xu D."/>
            <person name="Zhang Y."/>
        </authorList>
    </citation>
    <scope>NUCLEOTIDE SEQUENCE [LARGE SCALE GENOMIC DNA]</scope>
    <source>
        <strain evidence="2">cv. Yunnan</strain>
        <tissue evidence="1">Leaves</tissue>
    </source>
</reference>
<dbReference type="Proteomes" id="UP001056120">
    <property type="component" value="Linkage Group LG06"/>
</dbReference>
<name>A0ACB9J3H1_9ASTR</name>
<reference evidence="2" key="1">
    <citation type="journal article" date="2022" name="Mol. Ecol. Resour.">
        <title>The genomes of chicory, endive, great burdock and yacon provide insights into Asteraceae palaeo-polyploidization history and plant inulin production.</title>
        <authorList>
            <person name="Fan W."/>
            <person name="Wang S."/>
            <person name="Wang H."/>
            <person name="Wang A."/>
            <person name="Jiang F."/>
            <person name="Liu H."/>
            <person name="Zhao H."/>
            <person name="Xu D."/>
            <person name="Zhang Y."/>
        </authorList>
    </citation>
    <scope>NUCLEOTIDE SEQUENCE [LARGE SCALE GENOMIC DNA]</scope>
    <source>
        <strain evidence="2">cv. Yunnan</strain>
    </source>
</reference>
<evidence type="ECO:0000313" key="2">
    <source>
        <dbReference type="Proteomes" id="UP001056120"/>
    </source>
</evidence>
<dbReference type="EMBL" id="CM042023">
    <property type="protein sequence ID" value="KAI3814330.1"/>
    <property type="molecule type" value="Genomic_DNA"/>
</dbReference>
<proteinExistence type="predicted"/>
<organism evidence="1 2">
    <name type="scientific">Smallanthus sonchifolius</name>
    <dbReference type="NCBI Taxonomy" id="185202"/>
    <lineage>
        <taxon>Eukaryota</taxon>
        <taxon>Viridiplantae</taxon>
        <taxon>Streptophyta</taxon>
        <taxon>Embryophyta</taxon>
        <taxon>Tracheophyta</taxon>
        <taxon>Spermatophyta</taxon>
        <taxon>Magnoliopsida</taxon>
        <taxon>eudicotyledons</taxon>
        <taxon>Gunneridae</taxon>
        <taxon>Pentapetalae</taxon>
        <taxon>asterids</taxon>
        <taxon>campanulids</taxon>
        <taxon>Asterales</taxon>
        <taxon>Asteraceae</taxon>
        <taxon>Asteroideae</taxon>
        <taxon>Heliantheae alliance</taxon>
        <taxon>Millerieae</taxon>
        <taxon>Smallanthus</taxon>
    </lineage>
</organism>
<sequence>MAMLSSFIASYENFIGGKIHDPKAIEEDYRQIDPINLEEMNIRWNMAMLMRQAKDFLKKTGRKYIGSNNRTKMGFDKSKVRWYNCQDSANVSTSTSSALVAQGDDNYDWGIHLEDLVGAVSQDFVAEIQTEDDGSSSSSDEESSGSEVDSQNDEASENITEEDVSEENIVDNEVHSDDKDSNTSVSEDEILLTKRVPEMTEDIPTAKVFIADMSDSSKVKDVICNIYCSNCVLLKDKMMRVMDDNTNLICDMKSMHTVNQKLKDNDKLCIEIIESLKRDINSLTLKIKEQAYYLDIAYAEIEKRNTYLADKNMELSDKEAEVIKLKRKLEGFGNSSFLLGYFNDNVDQGKQISGIGYVPPPFNGNYVVEPEIVNEEDLDPKTVLKVNPVIGENMVYDSESDDEKFDENKTEGVHKEVKIEEPKVIKQVTRDRCILTEPDECVQPRISKVLSDSGFMSAGDIKKEISKFQRLMLVNLQDKSIFKRSNVVVIFNLLEVIHQEVLRIQEGFLISENTKIREFVFIVMKWGILSHPPKSTNGVLPLGV</sequence>
<protein>
    <submittedName>
        <fullName evidence="1">Uncharacterized protein</fullName>
    </submittedName>
</protein>
<gene>
    <name evidence="1" type="ORF">L1987_19081</name>
</gene>
<comment type="caution">
    <text evidence="1">The sequence shown here is derived from an EMBL/GenBank/DDBJ whole genome shotgun (WGS) entry which is preliminary data.</text>
</comment>
<keyword evidence="2" id="KW-1185">Reference proteome</keyword>
<accession>A0ACB9J3H1</accession>
<evidence type="ECO:0000313" key="1">
    <source>
        <dbReference type="EMBL" id="KAI3814330.1"/>
    </source>
</evidence>